<dbReference type="AlphaFoldDB" id="A0A1J4V643"/>
<dbReference type="EMBL" id="MNVN01000021">
    <property type="protein sequence ID" value="OIO30269.1"/>
    <property type="molecule type" value="Genomic_DNA"/>
</dbReference>
<comment type="caution">
    <text evidence="1">The sequence shown here is derived from an EMBL/GenBank/DDBJ whole genome shotgun (WGS) entry which is preliminary data.</text>
</comment>
<dbReference type="Proteomes" id="UP000181992">
    <property type="component" value="Unassembled WGS sequence"/>
</dbReference>
<evidence type="ECO:0000313" key="1">
    <source>
        <dbReference type="EMBL" id="OIO30269.1"/>
    </source>
</evidence>
<proteinExistence type="predicted"/>
<organism evidence="1 2">
    <name type="scientific">Candidatus Nomurabacteria bacterium CG1_02_43_90</name>
    <dbReference type="NCBI Taxonomy" id="1805281"/>
    <lineage>
        <taxon>Bacteria</taxon>
        <taxon>Candidatus Nomuraibacteriota</taxon>
    </lineage>
</organism>
<accession>A0A1J4V643</accession>
<name>A0A1J4V643_9BACT</name>
<reference evidence="1 2" key="1">
    <citation type="journal article" date="2016" name="Environ. Microbiol.">
        <title>Genomic resolution of a cold subsurface aquifer community provides metabolic insights for novel microbes adapted to high CO concentrations.</title>
        <authorList>
            <person name="Probst A.J."/>
            <person name="Castelle C.J."/>
            <person name="Singh A."/>
            <person name="Brown C.T."/>
            <person name="Anantharaman K."/>
            <person name="Sharon I."/>
            <person name="Hug L.A."/>
            <person name="Burstein D."/>
            <person name="Emerson J.B."/>
            <person name="Thomas B.C."/>
            <person name="Banfield J.F."/>
        </authorList>
    </citation>
    <scope>NUCLEOTIDE SEQUENCE [LARGE SCALE GENOMIC DNA]</scope>
    <source>
        <strain evidence="1">CG1_02_43_90</strain>
    </source>
</reference>
<sequence>MAKIIKAKIENLKYRAGTSMRKNKLNEYKLADFDVNEASASGIVEIDEKNKVAYSKWVTPKRTRSYPFARIYDTYSFGGKRITIIPIIKDEGIGASKNKSNNDRINFITLSWMNLTNVFVILAWYSDAEKKTEYRITSQKFDTNYIKKKIKEISEYQFDAHHWNNEHFIKDFRDVYEKAVSSYDAISEKLSVKLHPSSGHKAFLEKIIDKSNPKTISLNNFASETLAKSRLAAAREVVVKHKNEHLSLESEKLVFEIVNNLGGSYFLTADEIIIDEDKKQLIIQEAKNATTEKLPKSADIKDGLFKILLFSQIKTIHIDEIKYDYKVSLKLTGRISSSLKLPTTQENIASFVHKEKISRPDTASITMLNEEATENDYEVEITNN</sequence>
<protein>
    <submittedName>
        <fullName evidence="1">Uncharacterized protein</fullName>
    </submittedName>
</protein>
<dbReference type="STRING" id="1805281.AUJ77_03440"/>
<gene>
    <name evidence="1" type="ORF">AUJ77_03440</name>
</gene>
<evidence type="ECO:0000313" key="2">
    <source>
        <dbReference type="Proteomes" id="UP000181992"/>
    </source>
</evidence>